<dbReference type="EMBL" id="CP063849">
    <property type="protein sequence ID" value="QOY89897.1"/>
    <property type="molecule type" value="Genomic_DNA"/>
</dbReference>
<dbReference type="InterPro" id="IPR019629">
    <property type="entry name" value="Uncharacterised_HI1736/YgjV"/>
</dbReference>
<dbReference type="RefSeq" id="WP_194451560.1">
    <property type="nucleotide sequence ID" value="NZ_CP063849.1"/>
</dbReference>
<accession>A0A7S7NU68</accession>
<dbReference type="Proteomes" id="UP000593892">
    <property type="component" value="Chromosome"/>
</dbReference>
<reference evidence="2 3" key="1">
    <citation type="submission" date="2020-10" db="EMBL/GenBank/DDBJ databases">
        <title>Complete genome sequence of Paludibaculum fermentans P105T, a facultatively anaerobic acidobacterium capable of dissimilatory Fe(III) reduction.</title>
        <authorList>
            <person name="Dedysh S.N."/>
            <person name="Beletsky A.V."/>
            <person name="Kulichevskaya I.S."/>
            <person name="Mardanov A.V."/>
            <person name="Ravin N.V."/>
        </authorList>
    </citation>
    <scope>NUCLEOTIDE SEQUENCE [LARGE SCALE GENOMIC DNA]</scope>
    <source>
        <strain evidence="2 3">P105</strain>
    </source>
</reference>
<organism evidence="2 3">
    <name type="scientific">Paludibaculum fermentans</name>
    <dbReference type="NCBI Taxonomy" id="1473598"/>
    <lineage>
        <taxon>Bacteria</taxon>
        <taxon>Pseudomonadati</taxon>
        <taxon>Acidobacteriota</taxon>
        <taxon>Terriglobia</taxon>
        <taxon>Bryobacterales</taxon>
        <taxon>Bryobacteraceae</taxon>
        <taxon>Paludibaculum</taxon>
    </lineage>
</organism>
<sequence>MQGVDLLGYVATGTFAASYFLKGPSALRRLQATAAVLWIAYGVLIQSMPVIVSNVLVATVALISSLRRPPVAQPEQPS</sequence>
<name>A0A7S7NU68_PALFE</name>
<proteinExistence type="predicted"/>
<evidence type="ECO:0000313" key="2">
    <source>
        <dbReference type="EMBL" id="QOY89897.1"/>
    </source>
</evidence>
<feature type="transmembrane region" description="Helical" evidence="1">
    <location>
        <begin position="6"/>
        <end position="23"/>
    </location>
</feature>
<keyword evidence="3" id="KW-1185">Reference proteome</keyword>
<feature type="transmembrane region" description="Helical" evidence="1">
    <location>
        <begin position="35"/>
        <end position="63"/>
    </location>
</feature>
<gene>
    <name evidence="2" type="ORF">IRI77_08065</name>
</gene>
<dbReference type="Pfam" id="PF10688">
    <property type="entry name" value="Imp-YgjV"/>
    <property type="match status" value="1"/>
</dbReference>
<keyword evidence="1" id="KW-1133">Transmembrane helix</keyword>
<keyword evidence="1" id="KW-0472">Membrane</keyword>
<keyword evidence="1" id="KW-0812">Transmembrane</keyword>
<dbReference type="AlphaFoldDB" id="A0A7S7NU68"/>
<evidence type="ECO:0000256" key="1">
    <source>
        <dbReference type="SAM" id="Phobius"/>
    </source>
</evidence>
<protein>
    <submittedName>
        <fullName evidence="2">YgjV family protein</fullName>
    </submittedName>
</protein>
<evidence type="ECO:0000313" key="3">
    <source>
        <dbReference type="Proteomes" id="UP000593892"/>
    </source>
</evidence>
<dbReference type="KEGG" id="pfer:IRI77_08065"/>